<dbReference type="Gene3D" id="3.40.390.10">
    <property type="entry name" value="Collagenase (Catalytic Domain)"/>
    <property type="match status" value="1"/>
</dbReference>
<dbReference type="GO" id="GO:0006508">
    <property type="term" value="P:proteolysis"/>
    <property type="evidence" value="ECO:0007669"/>
    <property type="project" value="InterPro"/>
</dbReference>
<dbReference type="PANTHER" id="PTHR11804:SF79">
    <property type="entry name" value="MITOCHONDRIAL INTERMEDIATE PEPTIDASE"/>
    <property type="match status" value="1"/>
</dbReference>
<dbReference type="InterPro" id="IPR024079">
    <property type="entry name" value="MetalloPept_cat_dom_sf"/>
</dbReference>
<dbReference type="PANTHER" id="PTHR11804">
    <property type="entry name" value="PROTEASE M3 THIMET OLIGOPEPTIDASE-RELATED"/>
    <property type="match status" value="1"/>
</dbReference>
<protein>
    <submittedName>
        <fullName evidence="1">Uncharacterized protein</fullName>
    </submittedName>
</protein>
<dbReference type="SUPFAM" id="SSF55486">
    <property type="entry name" value="Metalloproteases ('zincins'), catalytic domain"/>
    <property type="match status" value="1"/>
</dbReference>
<dbReference type="AlphaFoldDB" id="A0A6C0DZF4"/>
<organism evidence="1">
    <name type="scientific">viral metagenome</name>
    <dbReference type="NCBI Taxonomy" id="1070528"/>
    <lineage>
        <taxon>unclassified sequences</taxon>
        <taxon>metagenomes</taxon>
        <taxon>organismal metagenomes</taxon>
    </lineage>
</organism>
<name>A0A6C0DZF4_9ZZZZ</name>
<dbReference type="InterPro" id="IPR045090">
    <property type="entry name" value="Pept_M3A_M3B"/>
</dbReference>
<dbReference type="Gene3D" id="1.10.1370.10">
    <property type="entry name" value="Neurolysin, domain 3"/>
    <property type="match status" value="1"/>
</dbReference>
<sequence length="663" mass="77750">MENSYNERLGFLGLVTKDFTKLKESINIYINSSLVLRKEIRTDNNPQSCMVKLLRDSLMCNLFLRFIGYKLLTAENYDEWDGLDARLNKYISKYFNDSKFNAKLFQLYEFYNNKNNEYSMYLSKMITKCNNTIENSDTLKMIKIHETKITNILSSYKTITIDRQCFDKSLVIKSETDDNKKIKLNYANYINLIGTCNDIKTRQYIENIMFSLSESAMIDFSKLILCRKLLANEAKYPTYFHYIRKNMTSNDDHIKELISGINKHIDKKLVILLDKINRPNNVKLTNCDIYKHIKDNKNTDTFELSSVIISLIKILEQYFSIQMRQIKNIANKYEMYEIYIHNKLMGRLFLDIAFNINKKLVNPLAMLMTESLEININNKNNNPVPEMMIIGNYKPSITYNEIMILFKEFGNIVSNICYKSKVGLLNYDEEYTNFFPLLFEYIVYDTNTIKMIISNDKKYNNIKNISVMINHILLSRDIEICYGLKIRCINAKFDHLLHNSLSLLNIITKAIETKGHAKEEILQTYKNIYTEFMSPLSKYFQTEIECIDPQVLMQQISGYQGQCYAKLMNEILAFGCYWLIINNKKKNIVDLLIHDGITPINIIIKKILTLDNNDESIDHYFNLFITEVIKSNVADDTVTDTAQYFEDIYGDDDSADVIEIRKI</sequence>
<dbReference type="InterPro" id="IPR024077">
    <property type="entry name" value="Neurolysin/TOP_dom2"/>
</dbReference>
<dbReference type="EMBL" id="MN739697">
    <property type="protein sequence ID" value="QHT21832.1"/>
    <property type="molecule type" value="Genomic_DNA"/>
</dbReference>
<accession>A0A6C0DZF4</accession>
<evidence type="ECO:0000313" key="1">
    <source>
        <dbReference type="EMBL" id="QHT21832.1"/>
    </source>
</evidence>
<reference evidence="1" key="1">
    <citation type="journal article" date="2020" name="Nature">
        <title>Giant virus diversity and host interactions through global metagenomics.</title>
        <authorList>
            <person name="Schulz F."/>
            <person name="Roux S."/>
            <person name="Paez-Espino D."/>
            <person name="Jungbluth S."/>
            <person name="Walsh D.A."/>
            <person name="Denef V.J."/>
            <person name="McMahon K.D."/>
            <person name="Konstantinidis K.T."/>
            <person name="Eloe-Fadrosh E.A."/>
            <person name="Kyrpides N.C."/>
            <person name="Woyke T."/>
        </authorList>
    </citation>
    <scope>NUCLEOTIDE SEQUENCE</scope>
    <source>
        <strain evidence="1">GVMAG-M-3300023179-103</strain>
    </source>
</reference>
<dbReference type="GO" id="GO:0004222">
    <property type="term" value="F:metalloendopeptidase activity"/>
    <property type="evidence" value="ECO:0007669"/>
    <property type="project" value="InterPro"/>
</dbReference>
<proteinExistence type="predicted"/>
<dbReference type="GO" id="GO:0005739">
    <property type="term" value="C:mitochondrion"/>
    <property type="evidence" value="ECO:0007669"/>
    <property type="project" value="TreeGrafter"/>
</dbReference>
<dbReference type="GO" id="GO:0006518">
    <property type="term" value="P:peptide metabolic process"/>
    <property type="evidence" value="ECO:0007669"/>
    <property type="project" value="TreeGrafter"/>
</dbReference>